<dbReference type="Proteomes" id="UP001384579">
    <property type="component" value="Unassembled WGS sequence"/>
</dbReference>
<proteinExistence type="predicted"/>
<evidence type="ECO:0000313" key="2">
    <source>
        <dbReference type="Proteomes" id="UP001384579"/>
    </source>
</evidence>
<evidence type="ECO:0000313" key="1">
    <source>
        <dbReference type="EMBL" id="MEK0183603.1"/>
    </source>
</evidence>
<dbReference type="RefSeq" id="WP_340517997.1">
    <property type="nucleotide sequence ID" value="NZ_JBBLXS010000013.1"/>
</dbReference>
<protein>
    <recommendedName>
        <fullName evidence="3">Transposase</fullName>
    </recommendedName>
</protein>
<evidence type="ECO:0008006" key="3">
    <source>
        <dbReference type="Google" id="ProtNLM"/>
    </source>
</evidence>
<gene>
    <name evidence="1" type="ORF">WMG39_01945</name>
</gene>
<accession>A0ABU8YGW3</accession>
<keyword evidence="2" id="KW-1185">Reference proteome</keyword>
<dbReference type="EMBL" id="JBBLXS010000013">
    <property type="protein sequence ID" value="MEK0183603.1"/>
    <property type="molecule type" value="Genomic_DNA"/>
</dbReference>
<organism evidence="1 2">
    <name type="scientific">Microcoleus anatoxicus PTRS2</name>
    <dbReference type="NCBI Taxonomy" id="2705321"/>
    <lineage>
        <taxon>Bacteria</taxon>
        <taxon>Bacillati</taxon>
        <taxon>Cyanobacteriota</taxon>
        <taxon>Cyanophyceae</taxon>
        <taxon>Oscillatoriophycideae</taxon>
        <taxon>Oscillatoriales</taxon>
        <taxon>Microcoleaceae</taxon>
        <taxon>Microcoleus</taxon>
        <taxon>Microcoleus anatoxicus</taxon>
    </lineage>
</organism>
<sequence length="44" mass="5127">MCPRSTIDRWLAIGEQRLKKTADPEPLILKQVGERRGRSDLMFN</sequence>
<reference evidence="1 2" key="1">
    <citation type="journal article" date="2020" name="Harmful Algae">
        <title>Molecular and morphological characterization of a novel dihydroanatoxin-a producing Microcoleus species (cyanobacteria) from the Russian River, California, USA.</title>
        <authorList>
            <person name="Conklin K.Y."/>
            <person name="Stancheva R."/>
            <person name="Otten T.G."/>
            <person name="Fadness R."/>
            <person name="Boyer G.L."/>
            <person name="Read B."/>
            <person name="Zhang X."/>
            <person name="Sheath R.G."/>
        </authorList>
    </citation>
    <scope>NUCLEOTIDE SEQUENCE [LARGE SCALE GENOMIC DNA]</scope>
    <source>
        <strain evidence="1 2">PTRS2</strain>
    </source>
</reference>
<comment type="caution">
    <text evidence="1">The sequence shown here is derived from an EMBL/GenBank/DDBJ whole genome shotgun (WGS) entry which is preliminary data.</text>
</comment>
<name>A0ABU8YGW3_9CYAN</name>